<evidence type="ECO:0000313" key="3">
    <source>
        <dbReference type="Proteomes" id="UP000434241"/>
    </source>
</evidence>
<keyword evidence="3" id="KW-1185">Reference proteome</keyword>
<dbReference type="GO" id="GO:0016740">
    <property type="term" value="F:transferase activity"/>
    <property type="evidence" value="ECO:0007669"/>
    <property type="project" value="UniProtKB-KW"/>
</dbReference>
<sequence>MKISLVIVAYKNGNILLDCLNSIEKYNDLKDDLEVIVVDNSPVNERVESFVKQSSIQNIQYIPSDNKGFGAGNNVGAKVSQGEVIGFVNPDIVLIEPIFKQIYSDFEKNTNLAIEGIRLLKKDLSPGYSFYFEYNTKLWRNWTIKLWNKWGRFNEKNMFITGANLFVRKDMFMNVGMFDENIFMYFEESDLTSRIKSIYPHAEVKFNKGLKMIHLEGGCTDASKERIKMSWDSMIYYGKKNHLNYKKKVRFEYGYYKFKKCIFSLISQSKKKEYTELLEFLKQNYPEYL</sequence>
<dbReference type="EMBL" id="VUMR01000001">
    <property type="protein sequence ID" value="MSS55364.1"/>
    <property type="molecule type" value="Genomic_DNA"/>
</dbReference>
<dbReference type="Pfam" id="PF00535">
    <property type="entry name" value="Glycos_transf_2"/>
    <property type="match status" value="1"/>
</dbReference>
<comment type="caution">
    <text evidence="2">The sequence shown here is derived from an EMBL/GenBank/DDBJ whole genome shotgun (WGS) entry which is preliminary data.</text>
</comment>
<dbReference type="RefSeq" id="WP_154555117.1">
    <property type="nucleotide sequence ID" value="NZ_VUMR01000001.1"/>
</dbReference>
<dbReference type="Gene3D" id="3.90.550.10">
    <property type="entry name" value="Spore Coat Polysaccharide Biosynthesis Protein SpsA, Chain A"/>
    <property type="match status" value="1"/>
</dbReference>
<organism evidence="2 3">
    <name type="scientific">Holdemanella porci</name>
    <dbReference type="NCBI Taxonomy" id="2652276"/>
    <lineage>
        <taxon>Bacteria</taxon>
        <taxon>Bacillati</taxon>
        <taxon>Bacillota</taxon>
        <taxon>Erysipelotrichia</taxon>
        <taxon>Erysipelotrichales</taxon>
        <taxon>Erysipelotrichaceae</taxon>
        <taxon>Holdemanella</taxon>
    </lineage>
</organism>
<protein>
    <submittedName>
        <fullName evidence="2">Glycosyltransferase</fullName>
    </submittedName>
</protein>
<reference evidence="2 3" key="1">
    <citation type="submission" date="2019-08" db="EMBL/GenBank/DDBJ databases">
        <title>In-depth cultivation of the pig gut microbiome towards novel bacterial diversity and tailored functional studies.</title>
        <authorList>
            <person name="Wylensek D."/>
            <person name="Hitch T.C.A."/>
            <person name="Clavel T."/>
        </authorList>
    </citation>
    <scope>NUCLEOTIDE SEQUENCE [LARGE SCALE GENOMIC DNA]</scope>
    <source>
        <strain evidence="2 3">LKV-472-APC-3</strain>
    </source>
</reference>
<keyword evidence="2" id="KW-0808">Transferase</keyword>
<dbReference type="PANTHER" id="PTHR43179">
    <property type="entry name" value="RHAMNOSYLTRANSFERASE WBBL"/>
    <property type="match status" value="1"/>
</dbReference>
<dbReference type="SUPFAM" id="SSF53448">
    <property type="entry name" value="Nucleotide-diphospho-sugar transferases"/>
    <property type="match status" value="1"/>
</dbReference>
<dbReference type="InterPro" id="IPR001173">
    <property type="entry name" value="Glyco_trans_2-like"/>
</dbReference>
<feature type="domain" description="Glycosyltransferase 2-like" evidence="1">
    <location>
        <begin position="4"/>
        <end position="172"/>
    </location>
</feature>
<name>A0A6N7VG08_9FIRM</name>
<dbReference type="Proteomes" id="UP000434241">
    <property type="component" value="Unassembled WGS sequence"/>
</dbReference>
<proteinExistence type="predicted"/>
<dbReference type="InterPro" id="IPR029044">
    <property type="entry name" value="Nucleotide-diphossugar_trans"/>
</dbReference>
<evidence type="ECO:0000259" key="1">
    <source>
        <dbReference type="Pfam" id="PF00535"/>
    </source>
</evidence>
<accession>A0A6N7VG08</accession>
<evidence type="ECO:0000313" key="2">
    <source>
        <dbReference type="EMBL" id="MSS55364.1"/>
    </source>
</evidence>
<dbReference type="GeneID" id="93157716"/>
<dbReference type="PANTHER" id="PTHR43179:SF7">
    <property type="entry name" value="RHAMNOSYLTRANSFERASE WBBL"/>
    <property type="match status" value="1"/>
</dbReference>
<gene>
    <name evidence="2" type="ORF">FYJ55_00175</name>
</gene>
<dbReference type="AlphaFoldDB" id="A0A6N7VG08"/>